<feature type="domain" description="N-acetyltransferase" evidence="2">
    <location>
        <begin position="27"/>
        <end position="187"/>
    </location>
</feature>
<dbReference type="OrthoDB" id="64477at2759"/>
<dbReference type="InterPro" id="IPR000182">
    <property type="entry name" value="GNAT_dom"/>
</dbReference>
<organism evidence="3 4">
    <name type="scientific">Hyaloscypha hepaticicola</name>
    <dbReference type="NCBI Taxonomy" id="2082293"/>
    <lineage>
        <taxon>Eukaryota</taxon>
        <taxon>Fungi</taxon>
        <taxon>Dikarya</taxon>
        <taxon>Ascomycota</taxon>
        <taxon>Pezizomycotina</taxon>
        <taxon>Leotiomycetes</taxon>
        <taxon>Helotiales</taxon>
        <taxon>Hyaloscyphaceae</taxon>
        <taxon>Hyaloscypha</taxon>
    </lineage>
</organism>
<dbReference type="PANTHER" id="PTHR43792">
    <property type="entry name" value="GNAT FAMILY, PUTATIVE (AFU_ORTHOLOGUE AFUA_3G00765)-RELATED-RELATED"/>
    <property type="match status" value="1"/>
</dbReference>
<gene>
    <name evidence="3" type="ORF">NA56DRAFT_631468</name>
</gene>
<dbReference type="InterPro" id="IPR016181">
    <property type="entry name" value="Acyl_CoA_acyltransferase"/>
</dbReference>
<name>A0A2J6PUT5_9HELO</name>
<evidence type="ECO:0000313" key="4">
    <source>
        <dbReference type="Proteomes" id="UP000235672"/>
    </source>
</evidence>
<reference evidence="3 4" key="1">
    <citation type="submission" date="2016-05" db="EMBL/GenBank/DDBJ databases">
        <title>A degradative enzymes factory behind the ericoid mycorrhizal symbiosis.</title>
        <authorList>
            <consortium name="DOE Joint Genome Institute"/>
            <person name="Martino E."/>
            <person name="Morin E."/>
            <person name="Grelet G."/>
            <person name="Kuo A."/>
            <person name="Kohler A."/>
            <person name="Daghino S."/>
            <person name="Barry K."/>
            <person name="Choi C."/>
            <person name="Cichocki N."/>
            <person name="Clum A."/>
            <person name="Copeland A."/>
            <person name="Hainaut M."/>
            <person name="Haridas S."/>
            <person name="Labutti K."/>
            <person name="Lindquist E."/>
            <person name="Lipzen A."/>
            <person name="Khouja H.-R."/>
            <person name="Murat C."/>
            <person name="Ohm R."/>
            <person name="Olson A."/>
            <person name="Spatafora J."/>
            <person name="Veneault-Fourrey C."/>
            <person name="Henrissat B."/>
            <person name="Grigoriev I."/>
            <person name="Martin F."/>
            <person name="Perotto S."/>
        </authorList>
    </citation>
    <scope>NUCLEOTIDE SEQUENCE [LARGE SCALE GENOMIC DNA]</scope>
    <source>
        <strain evidence="3 4">UAMH 7357</strain>
    </source>
</reference>
<evidence type="ECO:0000259" key="2">
    <source>
        <dbReference type="Pfam" id="PF13302"/>
    </source>
</evidence>
<keyword evidence="3" id="KW-0808">Transferase</keyword>
<dbReference type="GO" id="GO:0016747">
    <property type="term" value="F:acyltransferase activity, transferring groups other than amino-acyl groups"/>
    <property type="evidence" value="ECO:0007669"/>
    <property type="project" value="InterPro"/>
</dbReference>
<dbReference type="Gene3D" id="3.40.630.30">
    <property type="match status" value="1"/>
</dbReference>
<protein>
    <submittedName>
        <fullName evidence="3">Acyl-CoA N-acyltransferase</fullName>
    </submittedName>
</protein>
<feature type="region of interest" description="Disordered" evidence="1">
    <location>
        <begin position="54"/>
        <end position="75"/>
    </location>
</feature>
<evidence type="ECO:0000256" key="1">
    <source>
        <dbReference type="SAM" id="MobiDB-lite"/>
    </source>
</evidence>
<sequence>MASEVPTPVPNPLPPWARAVHVLHTPRLILRSALESDAPAFTKIFSEPNNNPFGGVRGHFKSEDEQRGNLSKQAGSTARGENAWLVVILKPSNPAPENTDVLKVDDGLLIGSTGFNEFKVKKNEEGKEILCTDVGCLIDWRLHRRGYALETLQAIFEYAFSELKAQKISAETNTENKPWRNLMDVMGIPVERIKDDGRDAADGGGDSVAYQFTEKDWVLAREKLKASEKWLLD</sequence>
<dbReference type="SUPFAM" id="SSF55729">
    <property type="entry name" value="Acyl-CoA N-acyltransferases (Nat)"/>
    <property type="match status" value="1"/>
</dbReference>
<keyword evidence="3" id="KW-0012">Acyltransferase</keyword>
<dbReference type="EMBL" id="KZ613498">
    <property type="protein sequence ID" value="PMD17792.1"/>
    <property type="molecule type" value="Genomic_DNA"/>
</dbReference>
<dbReference type="Pfam" id="PF13302">
    <property type="entry name" value="Acetyltransf_3"/>
    <property type="match status" value="1"/>
</dbReference>
<dbReference type="Proteomes" id="UP000235672">
    <property type="component" value="Unassembled WGS sequence"/>
</dbReference>
<dbReference type="InterPro" id="IPR051531">
    <property type="entry name" value="N-acetyltransferase"/>
</dbReference>
<keyword evidence="4" id="KW-1185">Reference proteome</keyword>
<dbReference type="AlphaFoldDB" id="A0A2J6PUT5"/>
<accession>A0A2J6PUT5</accession>
<evidence type="ECO:0000313" key="3">
    <source>
        <dbReference type="EMBL" id="PMD17792.1"/>
    </source>
</evidence>
<proteinExistence type="predicted"/>